<dbReference type="GO" id="GO:0022857">
    <property type="term" value="F:transmembrane transporter activity"/>
    <property type="evidence" value="ECO:0007669"/>
    <property type="project" value="InterPro"/>
</dbReference>
<feature type="transmembrane region" description="Helical" evidence="7">
    <location>
        <begin position="158"/>
        <end position="179"/>
    </location>
</feature>
<sequence length="431" mass="44648">MPTETRHRSLTLLTRFAGHLVPRRPTPLARSGSLVAARSRLAAAFRPGNAGVVYALVLIVIVLTALSAQMGRPSYLSATNITNILDQSSLVAILAVFTTVVLISGNFDLSIASVAAFSAATALSLVSSLGLPLAMAIALGAGLVCGVVNGLIVQLVGINAFIVTLGTMTAVRGLVLIVTNGRTITAKDPDAQRSLISLQAGYWTLSHLLAIIGVLALVAGAVVLIRRRDRRTGIVAVAVGVVLIALDPVLGYEVRLSKPTYYLIVIAAVTWAVLRHTVIGRRLYAVGSNAEAARLSGINVNRYKIGAFVLNGLGSGFVGVLFAAKLLAINPTGLQGTELTVLAAAILGGTSLFGGIGSVLKSVVGALILFTLDNGFNVLNLGANYQGVIVGTVLIVAAAIYTIAGRQRQTRGGRRSAARATPGPKKQEALR</sequence>
<feature type="transmembrane region" description="Helical" evidence="7">
    <location>
        <begin position="200"/>
        <end position="225"/>
    </location>
</feature>
<keyword evidence="9" id="KW-1185">Reference proteome</keyword>
<evidence type="ECO:0000256" key="5">
    <source>
        <dbReference type="ARBA" id="ARBA00023136"/>
    </source>
</evidence>
<feature type="transmembrane region" description="Helical" evidence="7">
    <location>
        <begin position="305"/>
        <end position="327"/>
    </location>
</feature>
<reference evidence="8" key="1">
    <citation type="submission" date="2023-03" db="EMBL/GenBank/DDBJ databases">
        <title>Actinoallomurus iriomotensis NBRC 103684.</title>
        <authorList>
            <person name="Ichikawa N."/>
            <person name="Sato H."/>
            <person name="Tonouchi N."/>
        </authorList>
    </citation>
    <scope>NUCLEOTIDE SEQUENCE</scope>
    <source>
        <strain evidence="8">NBRC 103684</strain>
    </source>
</reference>
<evidence type="ECO:0000256" key="1">
    <source>
        <dbReference type="ARBA" id="ARBA00004651"/>
    </source>
</evidence>
<feature type="transmembrane region" description="Helical" evidence="7">
    <location>
        <begin position="384"/>
        <end position="404"/>
    </location>
</feature>
<comment type="caution">
    <text evidence="8">The sequence shown here is derived from an EMBL/GenBank/DDBJ whole genome shotgun (WGS) entry which is preliminary data.</text>
</comment>
<keyword evidence="5 7" id="KW-0472">Membrane</keyword>
<evidence type="ECO:0000256" key="4">
    <source>
        <dbReference type="ARBA" id="ARBA00022989"/>
    </source>
</evidence>
<proteinExistence type="predicted"/>
<evidence type="ECO:0000256" key="2">
    <source>
        <dbReference type="ARBA" id="ARBA00022475"/>
    </source>
</evidence>
<feature type="transmembrane region" description="Helical" evidence="7">
    <location>
        <begin position="90"/>
        <end position="117"/>
    </location>
</feature>
<accession>A0A9W6SB06</accession>
<feature type="transmembrane region" description="Helical" evidence="7">
    <location>
        <begin position="129"/>
        <end position="152"/>
    </location>
</feature>
<evidence type="ECO:0008006" key="10">
    <source>
        <dbReference type="Google" id="ProtNLM"/>
    </source>
</evidence>
<evidence type="ECO:0000313" key="9">
    <source>
        <dbReference type="Proteomes" id="UP001165074"/>
    </source>
</evidence>
<evidence type="ECO:0000256" key="7">
    <source>
        <dbReference type="SAM" id="Phobius"/>
    </source>
</evidence>
<dbReference type="PANTHER" id="PTHR32196:SF72">
    <property type="entry name" value="RIBOSE IMPORT PERMEASE PROTEIN RBSC"/>
    <property type="match status" value="1"/>
</dbReference>
<dbReference type="CDD" id="cd06579">
    <property type="entry name" value="TM_PBP1_transp_AraH_like"/>
    <property type="match status" value="1"/>
</dbReference>
<gene>
    <name evidence="8" type="ORF">Airi02_082280</name>
</gene>
<feature type="region of interest" description="Disordered" evidence="6">
    <location>
        <begin position="411"/>
        <end position="431"/>
    </location>
</feature>
<dbReference type="EMBL" id="BSTK01000016">
    <property type="protein sequence ID" value="GLY90299.1"/>
    <property type="molecule type" value="Genomic_DNA"/>
</dbReference>
<keyword evidence="2" id="KW-1003">Cell membrane</keyword>
<feature type="transmembrane region" description="Helical" evidence="7">
    <location>
        <begin position="48"/>
        <end position="70"/>
    </location>
</feature>
<feature type="transmembrane region" description="Helical" evidence="7">
    <location>
        <begin position="339"/>
        <end position="372"/>
    </location>
</feature>
<dbReference type="GO" id="GO:0005886">
    <property type="term" value="C:plasma membrane"/>
    <property type="evidence" value="ECO:0007669"/>
    <property type="project" value="UniProtKB-SubCell"/>
</dbReference>
<keyword evidence="3 7" id="KW-0812">Transmembrane</keyword>
<dbReference type="AlphaFoldDB" id="A0A9W6SB06"/>
<dbReference type="Pfam" id="PF02653">
    <property type="entry name" value="BPD_transp_2"/>
    <property type="match status" value="1"/>
</dbReference>
<evidence type="ECO:0000256" key="6">
    <source>
        <dbReference type="SAM" id="MobiDB-lite"/>
    </source>
</evidence>
<dbReference type="InterPro" id="IPR001851">
    <property type="entry name" value="ABC_transp_permease"/>
</dbReference>
<evidence type="ECO:0000313" key="8">
    <source>
        <dbReference type="EMBL" id="GLY90299.1"/>
    </source>
</evidence>
<feature type="transmembrane region" description="Helical" evidence="7">
    <location>
        <begin position="231"/>
        <end position="250"/>
    </location>
</feature>
<feature type="transmembrane region" description="Helical" evidence="7">
    <location>
        <begin position="262"/>
        <end position="285"/>
    </location>
</feature>
<organism evidence="8 9">
    <name type="scientific">Actinoallomurus iriomotensis</name>
    <dbReference type="NCBI Taxonomy" id="478107"/>
    <lineage>
        <taxon>Bacteria</taxon>
        <taxon>Bacillati</taxon>
        <taxon>Actinomycetota</taxon>
        <taxon>Actinomycetes</taxon>
        <taxon>Streptosporangiales</taxon>
        <taxon>Thermomonosporaceae</taxon>
        <taxon>Actinoallomurus</taxon>
    </lineage>
</organism>
<dbReference type="Proteomes" id="UP001165074">
    <property type="component" value="Unassembled WGS sequence"/>
</dbReference>
<keyword evidence="4 7" id="KW-1133">Transmembrane helix</keyword>
<evidence type="ECO:0000256" key="3">
    <source>
        <dbReference type="ARBA" id="ARBA00022692"/>
    </source>
</evidence>
<name>A0A9W6SB06_9ACTN</name>
<comment type="subcellular location">
    <subcellularLocation>
        <location evidence="1">Cell membrane</location>
        <topology evidence="1">Multi-pass membrane protein</topology>
    </subcellularLocation>
</comment>
<dbReference type="PANTHER" id="PTHR32196">
    <property type="entry name" value="ABC TRANSPORTER PERMEASE PROTEIN YPHD-RELATED-RELATED"/>
    <property type="match status" value="1"/>
</dbReference>
<protein>
    <recommendedName>
        <fullName evidence="10">ABC transporter permease</fullName>
    </recommendedName>
</protein>